<proteinExistence type="predicted"/>
<evidence type="ECO:0000313" key="3">
    <source>
        <dbReference type="Proteomes" id="UP000236291"/>
    </source>
</evidence>
<dbReference type="Proteomes" id="UP000236291">
    <property type="component" value="Unassembled WGS sequence"/>
</dbReference>
<evidence type="ECO:0000313" key="2">
    <source>
        <dbReference type="EMBL" id="PNX66419.1"/>
    </source>
</evidence>
<accession>A0A2K3KJH5</accession>
<feature type="non-terminal residue" evidence="2">
    <location>
        <position position="25"/>
    </location>
</feature>
<reference evidence="2 3" key="2">
    <citation type="journal article" date="2017" name="Front. Plant Sci.">
        <title>Gene Classification and Mining of Molecular Markers Useful in Red Clover (Trifolium pratense) Breeding.</title>
        <authorList>
            <person name="Istvanek J."/>
            <person name="Dluhosova J."/>
            <person name="Dluhos P."/>
            <person name="Patkova L."/>
            <person name="Nedelnik J."/>
            <person name="Repkova J."/>
        </authorList>
    </citation>
    <scope>NUCLEOTIDE SEQUENCE [LARGE SCALE GENOMIC DNA]</scope>
    <source>
        <strain evidence="3">cv. Tatra</strain>
        <tissue evidence="2">Young leaves</tissue>
    </source>
</reference>
<evidence type="ECO:0000256" key="1">
    <source>
        <dbReference type="SAM" id="MobiDB-lite"/>
    </source>
</evidence>
<dbReference type="AlphaFoldDB" id="A0A2K3KJH5"/>
<organism evidence="2 3">
    <name type="scientific">Trifolium pratense</name>
    <name type="common">Red clover</name>
    <dbReference type="NCBI Taxonomy" id="57577"/>
    <lineage>
        <taxon>Eukaryota</taxon>
        <taxon>Viridiplantae</taxon>
        <taxon>Streptophyta</taxon>
        <taxon>Embryophyta</taxon>
        <taxon>Tracheophyta</taxon>
        <taxon>Spermatophyta</taxon>
        <taxon>Magnoliopsida</taxon>
        <taxon>eudicotyledons</taxon>
        <taxon>Gunneridae</taxon>
        <taxon>Pentapetalae</taxon>
        <taxon>rosids</taxon>
        <taxon>fabids</taxon>
        <taxon>Fabales</taxon>
        <taxon>Fabaceae</taxon>
        <taxon>Papilionoideae</taxon>
        <taxon>50 kb inversion clade</taxon>
        <taxon>NPAAA clade</taxon>
        <taxon>Hologalegina</taxon>
        <taxon>IRL clade</taxon>
        <taxon>Trifolieae</taxon>
        <taxon>Trifolium</taxon>
    </lineage>
</organism>
<reference evidence="2 3" key="1">
    <citation type="journal article" date="2014" name="Am. J. Bot.">
        <title>Genome assembly and annotation for red clover (Trifolium pratense; Fabaceae).</title>
        <authorList>
            <person name="Istvanek J."/>
            <person name="Jaros M."/>
            <person name="Krenek A."/>
            <person name="Repkova J."/>
        </authorList>
    </citation>
    <scope>NUCLEOTIDE SEQUENCE [LARGE SCALE GENOMIC DNA]</scope>
    <source>
        <strain evidence="3">cv. Tatra</strain>
        <tissue evidence="2">Young leaves</tissue>
    </source>
</reference>
<name>A0A2K3KJH5_TRIPR</name>
<comment type="caution">
    <text evidence="2">The sequence shown here is derived from an EMBL/GenBank/DDBJ whole genome shotgun (WGS) entry which is preliminary data.</text>
</comment>
<sequence length="25" mass="2983">MKRNRAKEEDDDGDVAERMKKKTTM</sequence>
<feature type="region of interest" description="Disordered" evidence="1">
    <location>
        <begin position="1"/>
        <end position="25"/>
    </location>
</feature>
<protein>
    <submittedName>
        <fullName evidence="2">Uncharacterized protein</fullName>
    </submittedName>
</protein>
<gene>
    <name evidence="2" type="ORF">L195_g055082</name>
</gene>
<dbReference type="EMBL" id="ASHM01098880">
    <property type="protein sequence ID" value="PNX66419.1"/>
    <property type="molecule type" value="Genomic_DNA"/>
</dbReference>